<feature type="transmembrane region" description="Helical" evidence="5">
    <location>
        <begin position="133"/>
        <end position="152"/>
    </location>
</feature>
<sequence>MAWRESRLMQVIWTVLRVYVGWEWFSHGLDKVFGASSAVWVGPQAGTAVTGFLNAALAKTGGQHPDVQGWYGTFIENVALPNATIFGYIVAWGELLVGIGLILGLFTSLALLAAILMNLSYLLAGAVSTNPVMLFWEGLLLWAGAAAYYWGVDRVFLPRWKKWRLAKG</sequence>
<dbReference type="InterPro" id="IPR032808">
    <property type="entry name" value="DoxX"/>
</dbReference>
<evidence type="ECO:0000256" key="2">
    <source>
        <dbReference type="ARBA" id="ARBA00022692"/>
    </source>
</evidence>
<evidence type="ECO:0000256" key="5">
    <source>
        <dbReference type="SAM" id="Phobius"/>
    </source>
</evidence>
<protein>
    <submittedName>
        <fullName evidence="6">DoxX protein</fullName>
    </submittedName>
</protein>
<feature type="transmembrane region" description="Helical" evidence="5">
    <location>
        <begin position="95"/>
        <end position="121"/>
    </location>
</feature>
<dbReference type="KEGG" id="ddl:Desdi_1050"/>
<organism evidence="6 7">
    <name type="scientific">Desulfitobacterium dichloroeliminans (strain LMG P-21439 / DCA1)</name>
    <dbReference type="NCBI Taxonomy" id="871963"/>
    <lineage>
        <taxon>Bacteria</taxon>
        <taxon>Bacillati</taxon>
        <taxon>Bacillota</taxon>
        <taxon>Clostridia</taxon>
        <taxon>Eubacteriales</taxon>
        <taxon>Desulfitobacteriaceae</taxon>
        <taxon>Desulfitobacterium</taxon>
    </lineage>
</organism>
<dbReference type="OrthoDB" id="26941at2"/>
<evidence type="ECO:0000313" key="6">
    <source>
        <dbReference type="EMBL" id="AGA68567.1"/>
    </source>
</evidence>
<proteinExistence type="predicted"/>
<reference evidence="7" key="1">
    <citation type="submission" date="2012-02" db="EMBL/GenBank/DDBJ databases">
        <title>Complete sequence of Desulfitobacterium dichloroeliminans LMG P-21439.</title>
        <authorList>
            <person name="Lucas S."/>
            <person name="Han J."/>
            <person name="Lapidus A."/>
            <person name="Cheng J.-F."/>
            <person name="Goodwin L."/>
            <person name="Pitluck S."/>
            <person name="Peters L."/>
            <person name="Ovchinnikova G."/>
            <person name="Teshima H."/>
            <person name="Detter J.C."/>
            <person name="Han C."/>
            <person name="Tapia R."/>
            <person name="Land M."/>
            <person name="Hauser L."/>
            <person name="Kyrpides N."/>
            <person name="Ivanova N."/>
            <person name="Pagani I."/>
            <person name="Kruse T."/>
            <person name="de Vos W.M."/>
            <person name="Boon N."/>
            <person name="Smidt H."/>
            <person name="Woyke T."/>
        </authorList>
    </citation>
    <scope>NUCLEOTIDE SEQUENCE [LARGE SCALE GENOMIC DNA]</scope>
    <source>
        <strain evidence="7">LMG P-21439 / DCA1</strain>
    </source>
</reference>
<evidence type="ECO:0000313" key="7">
    <source>
        <dbReference type="Proteomes" id="UP000010797"/>
    </source>
</evidence>
<keyword evidence="7" id="KW-1185">Reference proteome</keyword>
<accession>L0F5X3</accession>
<dbReference type="RefSeq" id="WP_015261563.1">
    <property type="nucleotide sequence ID" value="NC_019903.1"/>
</dbReference>
<evidence type="ECO:0000256" key="1">
    <source>
        <dbReference type="ARBA" id="ARBA00004141"/>
    </source>
</evidence>
<keyword evidence="3 5" id="KW-1133">Transmembrane helix</keyword>
<comment type="subcellular location">
    <subcellularLocation>
        <location evidence="1">Membrane</location>
        <topology evidence="1">Multi-pass membrane protein</topology>
    </subcellularLocation>
</comment>
<dbReference type="PANTHER" id="PTHR39157">
    <property type="entry name" value="INTEGRAL MEMBRANE PROTEIN-RELATED"/>
    <property type="match status" value="1"/>
</dbReference>
<name>L0F5X3_DESDL</name>
<dbReference type="Pfam" id="PF07681">
    <property type="entry name" value="DoxX"/>
    <property type="match status" value="1"/>
</dbReference>
<dbReference type="GO" id="GO:0016020">
    <property type="term" value="C:membrane"/>
    <property type="evidence" value="ECO:0007669"/>
    <property type="project" value="UniProtKB-SubCell"/>
</dbReference>
<evidence type="ECO:0000256" key="3">
    <source>
        <dbReference type="ARBA" id="ARBA00022989"/>
    </source>
</evidence>
<keyword evidence="4 5" id="KW-0472">Membrane</keyword>
<dbReference type="PANTHER" id="PTHR39157:SF1">
    <property type="entry name" value="DOXX FAMILY PROTEIN"/>
    <property type="match status" value="1"/>
</dbReference>
<gene>
    <name evidence="6" type="ordered locus">Desdi_1050</name>
</gene>
<keyword evidence="2 5" id="KW-0812">Transmembrane</keyword>
<evidence type="ECO:0000256" key="4">
    <source>
        <dbReference type="ARBA" id="ARBA00023136"/>
    </source>
</evidence>
<dbReference type="eggNOG" id="COG2259">
    <property type="taxonomic scope" value="Bacteria"/>
</dbReference>
<dbReference type="Proteomes" id="UP000010797">
    <property type="component" value="Chromosome"/>
</dbReference>
<dbReference type="HOGENOM" id="CLU_112782_0_0_9"/>
<dbReference type="STRING" id="871963.Desdi_1050"/>
<dbReference type="EMBL" id="CP003344">
    <property type="protein sequence ID" value="AGA68567.1"/>
    <property type="molecule type" value="Genomic_DNA"/>
</dbReference>
<dbReference type="AlphaFoldDB" id="L0F5X3"/>